<dbReference type="Proteomes" id="UP000468531">
    <property type="component" value="Unassembled WGS sequence"/>
</dbReference>
<proteinExistence type="predicted"/>
<evidence type="ECO:0000313" key="2">
    <source>
        <dbReference type="EMBL" id="NEV03122.1"/>
    </source>
</evidence>
<keyword evidence="1" id="KW-0812">Transmembrane</keyword>
<gene>
    <name evidence="2" type="ORF">FNJ47_47680</name>
</gene>
<keyword evidence="3" id="KW-1185">Reference proteome</keyword>
<feature type="transmembrane region" description="Helical" evidence="1">
    <location>
        <begin position="6"/>
        <end position="27"/>
    </location>
</feature>
<sequence length="70" mass="7758">MQISGAWRLTGRVFLPFALGYYLSYLFRTINALIASHLSSDTLLAPQLIRADSASSFSWAWLSFCGRGLA</sequence>
<evidence type="ECO:0000256" key="1">
    <source>
        <dbReference type="SAM" id="Phobius"/>
    </source>
</evidence>
<protein>
    <submittedName>
        <fullName evidence="2">Uncharacterized protein</fullName>
    </submittedName>
</protein>
<name>A0A6P1C180_9BRAD</name>
<organism evidence="2 3">
    <name type="scientific">Bradyrhizobium uaiense</name>
    <dbReference type="NCBI Taxonomy" id="2594946"/>
    <lineage>
        <taxon>Bacteria</taxon>
        <taxon>Pseudomonadati</taxon>
        <taxon>Pseudomonadota</taxon>
        <taxon>Alphaproteobacteria</taxon>
        <taxon>Hyphomicrobiales</taxon>
        <taxon>Nitrobacteraceae</taxon>
        <taxon>Bradyrhizobium</taxon>
    </lineage>
</organism>
<comment type="caution">
    <text evidence="2">The sequence shown here is derived from an EMBL/GenBank/DDBJ whole genome shotgun (WGS) entry which is preliminary data.</text>
</comment>
<reference evidence="2 3" key="1">
    <citation type="journal article" date="2020" name="Arch. Microbiol.">
        <title>Bradyrhizobium uaiense sp. nov., a new highly efficient cowpea symbiont.</title>
        <authorList>
            <person name="Cabral Michel D."/>
            <person name="Azarias Guimaraes A."/>
            <person name="Martins da Costa E."/>
            <person name="Soares de Carvalho T."/>
            <person name="Balsanelli E."/>
            <person name="Willems A."/>
            <person name="Maltempi de Souza E."/>
            <person name="de Souza Moreira F.M."/>
        </authorList>
    </citation>
    <scope>NUCLEOTIDE SEQUENCE [LARGE SCALE GENOMIC DNA]</scope>
    <source>
        <strain evidence="2 3">UFLA 03-164</strain>
    </source>
</reference>
<accession>A0A6P1C180</accession>
<dbReference type="EMBL" id="VKHP01000740">
    <property type="protein sequence ID" value="NEV03122.1"/>
    <property type="molecule type" value="Genomic_DNA"/>
</dbReference>
<evidence type="ECO:0000313" key="3">
    <source>
        <dbReference type="Proteomes" id="UP000468531"/>
    </source>
</evidence>
<keyword evidence="1" id="KW-0472">Membrane</keyword>
<keyword evidence="1" id="KW-1133">Transmembrane helix</keyword>
<dbReference type="AlphaFoldDB" id="A0A6P1C180"/>
<feature type="non-terminal residue" evidence="2">
    <location>
        <position position="1"/>
    </location>
</feature>